<feature type="compositionally biased region" description="Acidic residues" evidence="1">
    <location>
        <begin position="338"/>
        <end position="410"/>
    </location>
</feature>
<reference evidence="2" key="1">
    <citation type="journal article" date="2019" name="Sci. Rep.">
        <title>Draft genome of Tanacetum cinerariifolium, the natural source of mosquito coil.</title>
        <authorList>
            <person name="Yamashiro T."/>
            <person name="Shiraishi A."/>
            <person name="Satake H."/>
            <person name="Nakayama K."/>
        </authorList>
    </citation>
    <scope>NUCLEOTIDE SEQUENCE</scope>
</reference>
<feature type="region of interest" description="Disordered" evidence="1">
    <location>
        <begin position="314"/>
        <end position="427"/>
    </location>
</feature>
<accession>A0A699IBK0</accession>
<evidence type="ECO:0000313" key="2">
    <source>
        <dbReference type="EMBL" id="GEZ42749.1"/>
    </source>
</evidence>
<name>A0A699IBK0_TANCI</name>
<protein>
    <submittedName>
        <fullName evidence="2">Uncharacterized protein</fullName>
    </submittedName>
</protein>
<evidence type="ECO:0000256" key="1">
    <source>
        <dbReference type="SAM" id="MobiDB-lite"/>
    </source>
</evidence>
<feature type="region of interest" description="Disordered" evidence="1">
    <location>
        <begin position="67"/>
        <end position="95"/>
    </location>
</feature>
<dbReference type="EMBL" id="BKCJ010277628">
    <property type="protein sequence ID" value="GEZ42749.1"/>
    <property type="molecule type" value="Genomic_DNA"/>
</dbReference>
<comment type="caution">
    <text evidence="2">The sequence shown here is derived from an EMBL/GenBank/DDBJ whole genome shotgun (WGS) entry which is preliminary data.</text>
</comment>
<proteinExistence type="predicted"/>
<organism evidence="2">
    <name type="scientific">Tanacetum cinerariifolium</name>
    <name type="common">Dalmatian daisy</name>
    <name type="synonym">Chrysanthemum cinerariifolium</name>
    <dbReference type="NCBI Taxonomy" id="118510"/>
    <lineage>
        <taxon>Eukaryota</taxon>
        <taxon>Viridiplantae</taxon>
        <taxon>Streptophyta</taxon>
        <taxon>Embryophyta</taxon>
        <taxon>Tracheophyta</taxon>
        <taxon>Spermatophyta</taxon>
        <taxon>Magnoliopsida</taxon>
        <taxon>eudicotyledons</taxon>
        <taxon>Gunneridae</taxon>
        <taxon>Pentapetalae</taxon>
        <taxon>asterids</taxon>
        <taxon>campanulids</taxon>
        <taxon>Asterales</taxon>
        <taxon>Asteraceae</taxon>
        <taxon>Asteroideae</taxon>
        <taxon>Anthemideae</taxon>
        <taxon>Anthemidinae</taxon>
        <taxon>Tanacetum</taxon>
    </lineage>
</organism>
<sequence>MLHICPRLPHQPFLEPPFEEEILAFLRFLGHSRVIRKLTDVNINNLNQPWRSFDAIINKCLTGKSSGYDSLRSSSDTTITPPTAAAGPRLTTSEKGKQAAKASKAKSLSALSKVAITEAQQLKLVTKRSLQQIHISQASGSCTDEGTGSIPGVLDVPTNETMDTIIDQQVARDEEFWATVTVHHHAIRFKMDNKNHIVNLESFREMLHICPRLPHQPFVEPPFEEEILAFLHFLGHSRVIRKLTDVNINNLNQPWRSFDAIINKCPRLTTSEKGKQAAKASKANSLSALSKVAITEAQQLKLVTKRSLQQTHISQASGSCADEGTGSIPGVLDVPTNESEEELSWNSTDEEGDDDEGKDGDGDDDGEEGDGDDDDEDDDGEEGNDDDDQEDEGDDGEDDEDDEGNGEEDLGLNVDREEGHDEEEEEDELYRDININQGMGIQTTQEVKDSHVTLTPVNPDGMESIFETTSQMDAQNPILVAPLPMSASTLTSSTIATITTTQQAPLPPTIALSTLLQDLPNFGSLFCFDNRLRTLEANFFEFIQTNQFARAVSAILEIVQRYMDQRMNEAVKVQVSKILPKIEQTVNEQLEAEVLTRSSHSSKTSYAVAADLYEMELKNIIIEKMEGNKSIHQSNEQRNLYKALVNVVHVKCEVQ</sequence>
<dbReference type="AlphaFoldDB" id="A0A699IBK0"/>
<feature type="compositionally biased region" description="Low complexity" evidence="1">
    <location>
        <begin position="67"/>
        <end position="88"/>
    </location>
</feature>
<gene>
    <name evidence="2" type="ORF">Tci_514722</name>
</gene>